<evidence type="ECO:0000256" key="3">
    <source>
        <dbReference type="SAM" id="SignalP"/>
    </source>
</evidence>
<feature type="chain" id="PRO_5008517816" description="OmpA-like domain-containing protein" evidence="3">
    <location>
        <begin position="25"/>
        <end position="187"/>
    </location>
</feature>
<dbReference type="KEGG" id="dva:DAD186_05430"/>
<dbReference type="PANTHER" id="PTHR30329:SF21">
    <property type="entry name" value="LIPOPROTEIN YIAD-RELATED"/>
    <property type="match status" value="1"/>
</dbReference>
<dbReference type="AlphaFoldDB" id="A0A1B0ZGN3"/>
<dbReference type="InterPro" id="IPR050330">
    <property type="entry name" value="Bact_OuterMem_StrucFunc"/>
</dbReference>
<gene>
    <name evidence="5" type="ORF">DAD186_05430</name>
</gene>
<organism evidence="5 6">
    <name type="scientific">Dermabacter vaginalis</name>
    <dbReference type="NCBI Taxonomy" id="1630135"/>
    <lineage>
        <taxon>Bacteria</taxon>
        <taxon>Bacillati</taxon>
        <taxon>Actinomycetota</taxon>
        <taxon>Actinomycetes</taxon>
        <taxon>Micrococcales</taxon>
        <taxon>Dermabacteraceae</taxon>
        <taxon>Dermabacter</taxon>
    </lineage>
</organism>
<evidence type="ECO:0000256" key="1">
    <source>
        <dbReference type="PROSITE-ProRule" id="PRU00473"/>
    </source>
</evidence>
<feature type="domain" description="OmpA-like" evidence="4">
    <location>
        <begin position="70"/>
        <end position="187"/>
    </location>
</feature>
<dbReference type="GO" id="GO:0016020">
    <property type="term" value="C:membrane"/>
    <property type="evidence" value="ECO:0007669"/>
    <property type="project" value="UniProtKB-UniRule"/>
</dbReference>
<dbReference type="Pfam" id="PF00691">
    <property type="entry name" value="OmpA"/>
    <property type="match status" value="1"/>
</dbReference>
<evidence type="ECO:0000313" key="5">
    <source>
        <dbReference type="EMBL" id="ANP27098.1"/>
    </source>
</evidence>
<dbReference type="InterPro" id="IPR036737">
    <property type="entry name" value="OmpA-like_sf"/>
</dbReference>
<evidence type="ECO:0000259" key="4">
    <source>
        <dbReference type="PROSITE" id="PS51123"/>
    </source>
</evidence>
<dbReference type="InterPro" id="IPR006665">
    <property type="entry name" value="OmpA-like"/>
</dbReference>
<dbReference type="PANTHER" id="PTHR30329">
    <property type="entry name" value="STATOR ELEMENT OF FLAGELLAR MOTOR COMPLEX"/>
    <property type="match status" value="1"/>
</dbReference>
<dbReference type="Proteomes" id="UP000092596">
    <property type="component" value="Chromosome"/>
</dbReference>
<reference evidence="5 6" key="1">
    <citation type="submission" date="2015-06" db="EMBL/GenBank/DDBJ databases">
        <title>Investigation of pathophysiology for high-risk pregnancy and development of treatment modality based on it.</title>
        <authorList>
            <person name="Kim B.-C."/>
            <person name="Lim S."/>
        </authorList>
    </citation>
    <scope>NUCLEOTIDE SEQUENCE [LARGE SCALE GENOMIC DNA]</scope>
    <source>
        <strain evidence="5 6">AD1-86</strain>
    </source>
</reference>
<keyword evidence="1" id="KW-0472">Membrane</keyword>
<protein>
    <recommendedName>
        <fullName evidence="4">OmpA-like domain-containing protein</fullName>
    </recommendedName>
</protein>
<evidence type="ECO:0000313" key="6">
    <source>
        <dbReference type="Proteomes" id="UP000092596"/>
    </source>
</evidence>
<accession>A0A1B0ZGN3</accession>
<feature type="signal peptide" evidence="3">
    <location>
        <begin position="1"/>
        <end position="24"/>
    </location>
</feature>
<name>A0A1B0ZGN3_9MICO</name>
<dbReference type="SUPFAM" id="SSF103088">
    <property type="entry name" value="OmpA-like"/>
    <property type="match status" value="1"/>
</dbReference>
<dbReference type="PROSITE" id="PS51123">
    <property type="entry name" value="OMPA_2"/>
    <property type="match status" value="1"/>
</dbReference>
<dbReference type="Gene3D" id="3.30.1330.60">
    <property type="entry name" value="OmpA-like domain"/>
    <property type="match status" value="1"/>
</dbReference>
<evidence type="ECO:0000256" key="2">
    <source>
        <dbReference type="SAM" id="MobiDB-lite"/>
    </source>
</evidence>
<dbReference type="RefSeq" id="WP_065247393.1">
    <property type="nucleotide sequence ID" value="NZ_CP012117.1"/>
</dbReference>
<dbReference type="EMBL" id="CP012117">
    <property type="protein sequence ID" value="ANP27098.1"/>
    <property type="molecule type" value="Genomic_DNA"/>
</dbReference>
<dbReference type="CDD" id="cd07185">
    <property type="entry name" value="OmpA_C-like"/>
    <property type="match status" value="1"/>
</dbReference>
<keyword evidence="3" id="KW-0732">Signal</keyword>
<proteinExistence type="predicted"/>
<sequence length="187" mass="20333">MKKRHLVSLTAAAFVFAAGPAALADNGDETPAPEPPSTIGTYEPNIFPLEQNIYQLEQNIEDLNTDTQEGNTKVVTLNSDILFDYGSNKLSDPAKKRIGELVKDVPQGATVKVDGHTDNIPYRRGNDVLSKERAQAVADAISAARPDLKLEVAGHGDTKPVEPNKNGDEDNPEGRAKNRRVEIRYDG</sequence>
<dbReference type="STRING" id="1630135.DAD186_05430"/>
<feature type="region of interest" description="Disordered" evidence="2">
    <location>
        <begin position="151"/>
        <end position="187"/>
    </location>
</feature>